<dbReference type="EMBL" id="CAAHFH010000002">
    <property type="protein sequence ID" value="VGO20656.1"/>
    <property type="molecule type" value="Genomic_DNA"/>
</dbReference>
<accession>A0A6C2UNM5</accession>
<name>A0A6C2UNM5_9BACT</name>
<proteinExistence type="predicted"/>
<dbReference type="Gene3D" id="2.160.20.10">
    <property type="entry name" value="Single-stranded right-handed beta-helix, Pectin lyase-like"/>
    <property type="match status" value="2"/>
</dbReference>
<dbReference type="SUPFAM" id="SSF51126">
    <property type="entry name" value="Pectin lyase-like"/>
    <property type="match status" value="1"/>
</dbReference>
<dbReference type="AlphaFoldDB" id="A0A6C2UNM5"/>
<evidence type="ECO:0000313" key="3">
    <source>
        <dbReference type="Proteomes" id="UP000346198"/>
    </source>
</evidence>
<evidence type="ECO:0000259" key="1">
    <source>
        <dbReference type="Pfam" id="PF13229"/>
    </source>
</evidence>
<dbReference type="InterPro" id="IPR039448">
    <property type="entry name" value="Beta_helix"/>
</dbReference>
<dbReference type="PANTHER" id="PTHR36453">
    <property type="entry name" value="SECRETED PROTEIN-RELATED"/>
    <property type="match status" value="1"/>
</dbReference>
<organism evidence="2 3">
    <name type="scientific">Pontiella sulfatireligans</name>
    <dbReference type="NCBI Taxonomy" id="2750658"/>
    <lineage>
        <taxon>Bacteria</taxon>
        <taxon>Pseudomonadati</taxon>
        <taxon>Kiritimatiellota</taxon>
        <taxon>Kiritimatiellia</taxon>
        <taxon>Kiritimatiellales</taxon>
        <taxon>Pontiellaceae</taxon>
        <taxon>Pontiella</taxon>
    </lineage>
</organism>
<reference evidence="2 3" key="1">
    <citation type="submission" date="2019-04" db="EMBL/GenBank/DDBJ databases">
        <authorList>
            <person name="Van Vliet M D."/>
        </authorList>
    </citation>
    <scope>NUCLEOTIDE SEQUENCE [LARGE SCALE GENOMIC DNA]</scope>
    <source>
        <strain evidence="2 3">F21</strain>
    </source>
</reference>
<dbReference type="Pfam" id="PF13229">
    <property type="entry name" value="Beta_helix"/>
    <property type="match status" value="1"/>
</dbReference>
<dbReference type="InterPro" id="IPR012334">
    <property type="entry name" value="Pectin_lyas_fold"/>
</dbReference>
<dbReference type="PANTHER" id="PTHR36453:SF1">
    <property type="entry name" value="RIGHT HANDED BETA HELIX DOMAIN-CONTAINING PROTEIN"/>
    <property type="match status" value="1"/>
</dbReference>
<dbReference type="RefSeq" id="WP_136062184.1">
    <property type="nucleotide sequence ID" value="NZ_CAAHFH010000002.1"/>
</dbReference>
<gene>
    <name evidence="2" type="ORF">SCARR_02722</name>
</gene>
<dbReference type="InterPro" id="IPR006626">
    <property type="entry name" value="PbH1"/>
</dbReference>
<dbReference type="Gene3D" id="2.60.120.260">
    <property type="entry name" value="Galactose-binding domain-like"/>
    <property type="match status" value="1"/>
</dbReference>
<protein>
    <recommendedName>
        <fullName evidence="1">Right handed beta helix domain-containing protein</fullName>
    </recommendedName>
</protein>
<feature type="domain" description="Right handed beta helix" evidence="1">
    <location>
        <begin position="467"/>
        <end position="569"/>
    </location>
</feature>
<evidence type="ECO:0000313" key="2">
    <source>
        <dbReference type="EMBL" id="VGO20656.1"/>
    </source>
</evidence>
<dbReference type="Proteomes" id="UP000346198">
    <property type="component" value="Unassembled WGS sequence"/>
</dbReference>
<sequence>MIKFGFMENRFARVVGALMLCSWCQANVSSDSRTLFVSPNGDDNNTGSKSEPLASLTGARNRIRTAKQSGAWSESLTVQFADGVYEITEPVIFGPEDSGTAEAPVIYRAEHSGKAMISGGIHVAGWREKEPGVWAASMGNGREFYQLFINGERRQRARTPNRGYLKSFGPARPVANFGALDRKDLRYNKEFRYRDGDFQNWPDLADALVVSYHSWLVSVHWIDRIDPSQGIVYMRNPAGWPFGKWDNQQERYSIENVKAAFDAPGEWYLDKAAGELLYRPLPGEAMANAEVIVPVAQRLLELEDVEHLAFEGLSFRYSDWRLDKDRYRNQQAFPKVDSTPIFGRKLRNTRFENCEIALAGAHAMVLRAGCQYNIVRQCHIHDMAGGGVYIGASGFVPDGTPDAMLSYSNTVDNCFIHHLNHTFHGAVGIFIGMASGSRITHNDISEFDYTGISVGWTWRREGNTYHHDNLIENNHVHHLMQGVLSDGGGIYTAGYYQKGTVIRGNVVHDVYHHPTHCNSKGIYLDGCSSDILVENNLCYNISSFGIQAKGERNIVRNNIFAFCGETGISRVKATKDSVPLDQYKTNVFEHNIVYLSHDLMTQGLLMTPLSAFDSNLYWNSTASGDVRFFPQMSERSKDNRSFSFKELQATGQDVHSLVADPGFVNPDRRDFRLKVGSAALVSGFIPHDFSEAGLYGGSAWTSLPAQLTYRPIETIDPEWQEFHYDFEDHYTGMNPMTCWMPAEKGDCTVRISDARAASGSKSVLFQDGADAPSYFPMMTIANPYTAGRYRLSMQIWNDPASPALISVQTRSHMGAGYLIGADIGIQANGALVACGKKLCTVPFGEWVLLELTFGGGAGNAATYNVAVILPDASRNEYNDLPVKDGAFEKLGWVGIIANGRQGRFYLDDLQLNEVR</sequence>
<dbReference type="SMART" id="SM00710">
    <property type="entry name" value="PbH1"/>
    <property type="match status" value="5"/>
</dbReference>
<dbReference type="InterPro" id="IPR011050">
    <property type="entry name" value="Pectin_lyase_fold/virulence"/>
</dbReference>
<keyword evidence="3" id="KW-1185">Reference proteome</keyword>